<evidence type="ECO:0000313" key="2">
    <source>
        <dbReference type="Proteomes" id="UP000614424"/>
    </source>
</evidence>
<sequence length="135" mass="15379">MEIVFGVGFLVRTDEIPDLHEKIPRKFVIGIGSLFGNIGRDFTLYGVILISESEDTIYVAAQSIPGEIFGMRWREAIEIFICDSQKTVLKNMLDKGVVDRAFLKELFEKMIEPQLNAHDPRARDLLQMFIKSSCP</sequence>
<reference evidence="1 2" key="1">
    <citation type="submission" date="2020-08" db="EMBL/GenBank/DDBJ databases">
        <title>Bridging the membrane lipid divide: bacteria of the FCB group superphylum have the potential to synthesize archaeal ether lipids.</title>
        <authorList>
            <person name="Villanueva L."/>
            <person name="Von Meijenfeldt F.A.B."/>
            <person name="Westbye A.B."/>
            <person name="Yadav S."/>
            <person name="Hopmans E.C."/>
            <person name="Dutilh B.E."/>
            <person name="Sinninghe Damste J.S."/>
        </authorList>
    </citation>
    <scope>NUCLEOTIDE SEQUENCE [LARGE SCALE GENOMIC DNA]</scope>
    <source>
        <strain evidence="1">NIOZ-UU47</strain>
    </source>
</reference>
<dbReference type="AlphaFoldDB" id="A0A8J6NDY2"/>
<protein>
    <submittedName>
        <fullName evidence="1">Uncharacterized protein</fullName>
    </submittedName>
</protein>
<proteinExistence type="predicted"/>
<gene>
    <name evidence="1" type="ORF">H8E41_07290</name>
</gene>
<evidence type="ECO:0000313" key="1">
    <source>
        <dbReference type="EMBL" id="MBC8317695.1"/>
    </source>
</evidence>
<accession>A0A8J6NDY2</accession>
<name>A0A8J6NDY2_9BACT</name>
<dbReference type="EMBL" id="JACNJZ010000099">
    <property type="protein sequence ID" value="MBC8317695.1"/>
    <property type="molecule type" value="Genomic_DNA"/>
</dbReference>
<dbReference type="Proteomes" id="UP000614424">
    <property type="component" value="Unassembled WGS sequence"/>
</dbReference>
<comment type="caution">
    <text evidence="1">The sequence shown here is derived from an EMBL/GenBank/DDBJ whole genome shotgun (WGS) entry which is preliminary data.</text>
</comment>
<organism evidence="1 2">
    <name type="scientific">Candidatus Desulfobia pelagia</name>
    <dbReference type="NCBI Taxonomy" id="2841692"/>
    <lineage>
        <taxon>Bacteria</taxon>
        <taxon>Pseudomonadati</taxon>
        <taxon>Thermodesulfobacteriota</taxon>
        <taxon>Desulfobulbia</taxon>
        <taxon>Desulfobulbales</taxon>
        <taxon>Desulfobulbaceae</taxon>
        <taxon>Candidatus Desulfobia</taxon>
    </lineage>
</organism>